<dbReference type="RefSeq" id="WP_344060766.1">
    <property type="nucleotide sequence ID" value="NZ_BAAAPN010000003.1"/>
</dbReference>
<accession>A0ABP4W6G5</accession>
<gene>
    <name evidence="1" type="ORF">GCM10009810_01750</name>
</gene>
<organism evidence="1 2">
    <name type="scientific">Nostocoides vanveenii</name>
    <dbReference type="NCBI Taxonomy" id="330835"/>
    <lineage>
        <taxon>Bacteria</taxon>
        <taxon>Bacillati</taxon>
        <taxon>Actinomycetota</taxon>
        <taxon>Actinomycetes</taxon>
        <taxon>Micrococcales</taxon>
        <taxon>Intrasporangiaceae</taxon>
        <taxon>Nostocoides</taxon>
    </lineage>
</organism>
<evidence type="ECO:0000313" key="2">
    <source>
        <dbReference type="Proteomes" id="UP001501475"/>
    </source>
</evidence>
<keyword evidence="2" id="KW-1185">Reference proteome</keyword>
<dbReference type="Proteomes" id="UP001501475">
    <property type="component" value="Unassembled WGS sequence"/>
</dbReference>
<dbReference type="EMBL" id="BAAAPN010000003">
    <property type="protein sequence ID" value="GAA1744737.1"/>
    <property type="molecule type" value="Genomic_DNA"/>
</dbReference>
<comment type="caution">
    <text evidence="1">The sequence shown here is derived from an EMBL/GenBank/DDBJ whole genome shotgun (WGS) entry which is preliminary data.</text>
</comment>
<name>A0ABP4W6G5_9MICO</name>
<evidence type="ECO:0000313" key="1">
    <source>
        <dbReference type="EMBL" id="GAA1744737.1"/>
    </source>
</evidence>
<sequence>MLESATACRAFDDSRLSTAYSGNDVTSCPFAEAVRTAYVRALGSKRYSDDVVGTLKIRAHSPVTKKDYVMTCTDTNPVMCRGGNNAVVYIASYQDAG</sequence>
<reference evidence="2" key="1">
    <citation type="journal article" date="2019" name="Int. J. Syst. Evol. Microbiol.">
        <title>The Global Catalogue of Microorganisms (GCM) 10K type strain sequencing project: providing services to taxonomists for standard genome sequencing and annotation.</title>
        <authorList>
            <consortium name="The Broad Institute Genomics Platform"/>
            <consortium name="The Broad Institute Genome Sequencing Center for Infectious Disease"/>
            <person name="Wu L."/>
            <person name="Ma J."/>
        </authorList>
    </citation>
    <scope>NUCLEOTIDE SEQUENCE [LARGE SCALE GENOMIC DNA]</scope>
    <source>
        <strain evidence="2">JCM 15591</strain>
    </source>
</reference>
<protein>
    <submittedName>
        <fullName evidence="1">Uncharacterized protein</fullName>
    </submittedName>
</protein>
<proteinExistence type="predicted"/>